<dbReference type="InterPro" id="IPR038377">
    <property type="entry name" value="Na/Glc_symporter_sf"/>
</dbReference>
<feature type="transmembrane region" description="Helical" evidence="9">
    <location>
        <begin position="43"/>
        <end position="64"/>
    </location>
</feature>
<dbReference type="GO" id="GO:0005886">
    <property type="term" value="C:plasma membrane"/>
    <property type="evidence" value="ECO:0007669"/>
    <property type="project" value="TreeGrafter"/>
</dbReference>
<dbReference type="KEGG" id="vas:GT360_11165"/>
<feature type="transmembrane region" description="Helical" evidence="9">
    <location>
        <begin position="216"/>
        <end position="235"/>
    </location>
</feature>
<dbReference type="Pfam" id="PF00474">
    <property type="entry name" value="SSF"/>
    <property type="match status" value="1"/>
</dbReference>
<feature type="transmembrane region" description="Helical" evidence="9">
    <location>
        <begin position="141"/>
        <end position="166"/>
    </location>
</feature>
<dbReference type="EMBL" id="CP047475">
    <property type="protein sequence ID" value="QIA64032.1"/>
    <property type="molecule type" value="Genomic_DNA"/>
</dbReference>
<dbReference type="Proteomes" id="UP000464262">
    <property type="component" value="Chromosome 1"/>
</dbReference>
<gene>
    <name evidence="10" type="ORF">GT360_11165</name>
</gene>
<feature type="transmembrane region" description="Helical" evidence="9">
    <location>
        <begin position="70"/>
        <end position="92"/>
    </location>
</feature>
<dbReference type="PROSITE" id="PS50283">
    <property type="entry name" value="NA_SOLUT_SYMP_3"/>
    <property type="match status" value="1"/>
</dbReference>
<comment type="subcellular location">
    <subcellularLocation>
        <location evidence="1">Membrane</location>
        <topology evidence="1">Multi-pass membrane protein</topology>
    </subcellularLocation>
</comment>
<evidence type="ECO:0000256" key="8">
    <source>
        <dbReference type="RuleBase" id="RU362091"/>
    </source>
</evidence>
<keyword evidence="7 9" id="KW-0472">Membrane</keyword>
<comment type="similarity">
    <text evidence="2 8">Belongs to the sodium:solute symporter (SSF) (TC 2.A.21) family.</text>
</comment>
<evidence type="ECO:0000256" key="7">
    <source>
        <dbReference type="ARBA" id="ARBA00023136"/>
    </source>
</evidence>
<feature type="transmembrane region" description="Helical" evidence="9">
    <location>
        <begin position="389"/>
        <end position="414"/>
    </location>
</feature>
<keyword evidence="5" id="KW-0769">Symport</keyword>
<evidence type="ECO:0000256" key="3">
    <source>
        <dbReference type="ARBA" id="ARBA00022448"/>
    </source>
</evidence>
<evidence type="ECO:0000256" key="6">
    <source>
        <dbReference type="ARBA" id="ARBA00022989"/>
    </source>
</evidence>
<dbReference type="RefSeq" id="WP_164648941.1">
    <property type="nucleotide sequence ID" value="NZ_CP047475.1"/>
</dbReference>
<feature type="transmembrane region" description="Helical" evidence="9">
    <location>
        <begin position="421"/>
        <end position="441"/>
    </location>
</feature>
<dbReference type="Gene3D" id="1.20.1730.10">
    <property type="entry name" value="Sodium/glucose cotransporter"/>
    <property type="match status" value="1"/>
</dbReference>
<keyword evidence="4 9" id="KW-0812">Transmembrane</keyword>
<protein>
    <submittedName>
        <fullName evidence="10">Transporter</fullName>
    </submittedName>
</protein>
<sequence length="575" mass="62399">MTNLDWSVLALYFVFLLIVTVAFKRHATSADGFIKGNGAMTWWMAGATAFMTQFSAWTFTGAAAKAFEDGLSIMFVFWGNALGFFVSALYFAKRYRRLRVATAMDVIRIRFDKMSEQVFTWSSFPITLVGAAIWLNGLGAFLSATFGISIDITIISITALVTFIALSGGVWTVSATNVIQLVLLVTITVVVGFTAAQHIVTLPVESVPEVIMGDDIAVWQIFVLWAGVMMLKQTLNTNNALSSYRFLITSNEKEATRSAMLAGVLFLIAPLLWFSPPWFVASMGIDLAQAYPGLGAGANNGAYLYYIEHYMPQGLLGLVMVAMLAATVSPMTTALNRNAGIVVNNIYLSLINPKASDEQQMLWGKVSTLATGILAGIVALLFARIEGYSLFDIMMIFTALLQMPLSVPSFLALMSLRTPAWSGWATVCVGLVVSAFMHFIFDVVWLEPLTGALNSREQIDLIIVATLLAHIFITGGFFIATQWLGDAKPINNEVSERINTPMSVQDQTPIDHSNGIFMGKAMTALGVIVALFAVTTDNLSDAGIFIGIGFAILLCGFALASMSNRLHKLTLAESV</sequence>
<feature type="transmembrane region" description="Helical" evidence="9">
    <location>
        <begin position="255"/>
        <end position="274"/>
    </location>
</feature>
<evidence type="ECO:0000256" key="2">
    <source>
        <dbReference type="ARBA" id="ARBA00006434"/>
    </source>
</evidence>
<dbReference type="AlphaFoldDB" id="A0A7Z2T4A7"/>
<evidence type="ECO:0000256" key="4">
    <source>
        <dbReference type="ARBA" id="ARBA00022692"/>
    </source>
</evidence>
<accession>A0A7Z2T4A7</accession>
<evidence type="ECO:0000256" key="9">
    <source>
        <dbReference type="SAM" id="Phobius"/>
    </source>
</evidence>
<dbReference type="InterPro" id="IPR050277">
    <property type="entry name" value="Sodium:Solute_Symporter"/>
</dbReference>
<feature type="transmembrane region" description="Helical" evidence="9">
    <location>
        <begin position="517"/>
        <end position="536"/>
    </location>
</feature>
<proteinExistence type="inferred from homology"/>
<evidence type="ECO:0000256" key="5">
    <source>
        <dbReference type="ARBA" id="ARBA00022847"/>
    </source>
</evidence>
<evidence type="ECO:0000313" key="10">
    <source>
        <dbReference type="EMBL" id="QIA64032.1"/>
    </source>
</evidence>
<feature type="transmembrane region" description="Helical" evidence="9">
    <location>
        <begin position="178"/>
        <end position="196"/>
    </location>
</feature>
<keyword evidence="3" id="KW-0813">Transport</keyword>
<organism evidence="10 11">
    <name type="scientific">Vibrio astriarenae</name>
    <dbReference type="NCBI Taxonomy" id="1481923"/>
    <lineage>
        <taxon>Bacteria</taxon>
        <taxon>Pseudomonadati</taxon>
        <taxon>Pseudomonadota</taxon>
        <taxon>Gammaproteobacteria</taxon>
        <taxon>Vibrionales</taxon>
        <taxon>Vibrionaceae</taxon>
        <taxon>Vibrio</taxon>
    </lineage>
</organism>
<dbReference type="PANTHER" id="PTHR48086:SF7">
    <property type="entry name" value="SODIUM-SOLUTE SYMPORTER-RELATED"/>
    <property type="match status" value="1"/>
</dbReference>
<feature type="transmembrane region" description="Helical" evidence="9">
    <location>
        <begin position="362"/>
        <end position="383"/>
    </location>
</feature>
<evidence type="ECO:0000313" key="11">
    <source>
        <dbReference type="Proteomes" id="UP000464262"/>
    </source>
</evidence>
<feature type="transmembrane region" description="Helical" evidence="9">
    <location>
        <begin position="118"/>
        <end position="135"/>
    </location>
</feature>
<evidence type="ECO:0000256" key="1">
    <source>
        <dbReference type="ARBA" id="ARBA00004141"/>
    </source>
</evidence>
<feature type="transmembrane region" description="Helical" evidence="9">
    <location>
        <begin position="6"/>
        <end position="23"/>
    </location>
</feature>
<feature type="transmembrane region" description="Helical" evidence="9">
    <location>
        <begin position="542"/>
        <end position="560"/>
    </location>
</feature>
<dbReference type="InterPro" id="IPR001734">
    <property type="entry name" value="Na/solute_symporter"/>
</dbReference>
<dbReference type="GO" id="GO:0015293">
    <property type="term" value="F:symporter activity"/>
    <property type="evidence" value="ECO:0007669"/>
    <property type="project" value="UniProtKB-KW"/>
</dbReference>
<reference evidence="10 11" key="1">
    <citation type="submission" date="2020-01" db="EMBL/GenBank/DDBJ databases">
        <title>Whole genome and functional gene identification of agarase of Vibrio HN897.</title>
        <authorList>
            <person name="Liu Y."/>
            <person name="Zhao Z."/>
        </authorList>
    </citation>
    <scope>NUCLEOTIDE SEQUENCE [LARGE SCALE GENOMIC DNA]</scope>
    <source>
        <strain evidence="10 11">HN897</strain>
    </source>
</reference>
<keyword evidence="6 9" id="KW-1133">Transmembrane helix</keyword>
<feature type="transmembrane region" description="Helical" evidence="9">
    <location>
        <begin position="461"/>
        <end position="480"/>
    </location>
</feature>
<dbReference type="PANTHER" id="PTHR48086">
    <property type="entry name" value="SODIUM/PROLINE SYMPORTER-RELATED"/>
    <property type="match status" value="1"/>
</dbReference>
<name>A0A7Z2T4A7_9VIBR</name>
<keyword evidence="11" id="KW-1185">Reference proteome</keyword>
<feature type="transmembrane region" description="Helical" evidence="9">
    <location>
        <begin position="310"/>
        <end position="328"/>
    </location>
</feature>